<dbReference type="PANTHER" id="PTHR34239:SF2">
    <property type="entry name" value="TRANSPOSABLE ELEMENT P TRANSPOSASE_THAP9 CONSERVED DOMAIN-CONTAINING PROTEIN"/>
    <property type="match status" value="1"/>
</dbReference>
<dbReference type="AlphaFoldDB" id="A0A9Q1H4L7"/>
<evidence type="ECO:0000313" key="2">
    <source>
        <dbReference type="EMBL" id="KAJ8032698.1"/>
    </source>
</evidence>
<feature type="compositionally biased region" description="Polar residues" evidence="1">
    <location>
        <begin position="22"/>
        <end position="38"/>
    </location>
</feature>
<dbReference type="EMBL" id="JAIZAY010000012">
    <property type="protein sequence ID" value="KAJ8032698.1"/>
    <property type="molecule type" value="Genomic_DNA"/>
</dbReference>
<evidence type="ECO:0000256" key="1">
    <source>
        <dbReference type="SAM" id="MobiDB-lite"/>
    </source>
</evidence>
<keyword evidence="3" id="KW-1185">Reference proteome</keyword>
<dbReference type="OrthoDB" id="5988333at2759"/>
<protein>
    <submittedName>
        <fullName evidence="2">Uncharacterized protein</fullName>
    </submittedName>
</protein>
<gene>
    <name evidence="2" type="ORF">HOLleu_26296</name>
</gene>
<name>A0A9Q1H4L7_HOLLE</name>
<proteinExistence type="predicted"/>
<reference evidence="2" key="1">
    <citation type="submission" date="2021-10" db="EMBL/GenBank/DDBJ databases">
        <title>Tropical sea cucumber genome reveals ecological adaptation and Cuvierian tubules defense mechanism.</title>
        <authorList>
            <person name="Chen T."/>
        </authorList>
    </citation>
    <scope>NUCLEOTIDE SEQUENCE</scope>
    <source>
        <strain evidence="2">Nanhai2018</strain>
        <tissue evidence="2">Muscle</tissue>
    </source>
</reference>
<accession>A0A9Q1H4L7</accession>
<dbReference type="Proteomes" id="UP001152320">
    <property type="component" value="Chromosome 12"/>
</dbReference>
<evidence type="ECO:0000313" key="3">
    <source>
        <dbReference type="Proteomes" id="UP001152320"/>
    </source>
</evidence>
<sequence>MVMQMQNQMQIIMQKMNHSETLDQNQAQPEEFSPSSKTSMHEGDVIDLDYEEEIQELLNAASSPQPQPDVKVVEESCSEEVSILHSLASDLQYDSKTGCNIAEPLAKLVNNMCSRKLPQTNIKEKLVKYQKPGNIDSLQVTHVNQLAWDNLHVSTKSKDLSLQKIQNNNIKAMVALNTLLNEIICGKCS</sequence>
<comment type="caution">
    <text evidence="2">The sequence shown here is derived from an EMBL/GenBank/DDBJ whole genome shotgun (WGS) entry which is preliminary data.</text>
</comment>
<feature type="region of interest" description="Disordered" evidence="1">
    <location>
        <begin position="20"/>
        <end position="41"/>
    </location>
</feature>
<dbReference type="PANTHER" id="PTHR34239">
    <property type="entry name" value="APPLE DOMAIN-CONTAINING PROTEIN"/>
    <property type="match status" value="1"/>
</dbReference>
<organism evidence="2 3">
    <name type="scientific">Holothuria leucospilota</name>
    <name type="common">Black long sea cucumber</name>
    <name type="synonym">Mertensiothuria leucospilota</name>
    <dbReference type="NCBI Taxonomy" id="206669"/>
    <lineage>
        <taxon>Eukaryota</taxon>
        <taxon>Metazoa</taxon>
        <taxon>Echinodermata</taxon>
        <taxon>Eleutherozoa</taxon>
        <taxon>Echinozoa</taxon>
        <taxon>Holothuroidea</taxon>
        <taxon>Aspidochirotacea</taxon>
        <taxon>Aspidochirotida</taxon>
        <taxon>Holothuriidae</taxon>
        <taxon>Holothuria</taxon>
    </lineage>
</organism>